<organism evidence="4 5">
    <name type="scientific">Luteolibacter flavescens</name>
    <dbReference type="NCBI Taxonomy" id="1859460"/>
    <lineage>
        <taxon>Bacteria</taxon>
        <taxon>Pseudomonadati</taxon>
        <taxon>Verrucomicrobiota</taxon>
        <taxon>Verrucomicrobiia</taxon>
        <taxon>Verrucomicrobiales</taxon>
        <taxon>Verrucomicrobiaceae</taxon>
        <taxon>Luteolibacter</taxon>
    </lineage>
</organism>
<dbReference type="Gene3D" id="2.160.10.10">
    <property type="entry name" value="Hexapeptide repeat proteins"/>
    <property type="match status" value="1"/>
</dbReference>
<evidence type="ECO:0000313" key="5">
    <source>
        <dbReference type="Proteomes" id="UP001207930"/>
    </source>
</evidence>
<keyword evidence="5" id="KW-1185">Reference proteome</keyword>
<dbReference type="RefSeq" id="WP_264500614.1">
    <property type="nucleotide sequence ID" value="NZ_JAPDDS010000003.1"/>
</dbReference>
<sequence>MKRGDFSAFESKMRDAGVMEAAIGAFRHNYEALCREETGLIPESEIKPAEGLAVFEPGSGEWDPALLAQTVVIKLNGGLGTSMGLQKVKSVLEVRPGVNFLDLIVRQVMSLREASGSKVRLLLMNSFSTSEDTLDYLKKHAAGGFAEASEVELMQNQVPKIDEATLAPVEWPASPSNEWCPPGHGDLYPALVGSGWLDRLLADGVKYAFVSNSDNLGAVLEPGLLKHFADSGAPFLMEVTRRTPADRKGGHLAVRSDNGRLLLREVAQCPDGDLEAFQDIDTHQYFNTNSIWLRLDLLKEELAKGGGVLPLPMIKNRKTVDPRDKNSTPVIQLEVAMGAAIECFEGAQAIEVPRSRFAPVKSTADLFALRSDAYLIGDDGRVALAPARNGQPPVVKLDDSYKLVDAIEHLGTPSLADCTEVSISGPLTFENGVVLQGKVAFSAPAGEAKVVRSGTYSDNEISL</sequence>
<comment type="similarity">
    <text evidence="1">Belongs to the UDPGP type 1 family.</text>
</comment>
<dbReference type="Pfam" id="PF01704">
    <property type="entry name" value="UDPGP"/>
    <property type="match status" value="1"/>
</dbReference>
<dbReference type="InterPro" id="IPR016267">
    <property type="entry name" value="UDPGP_trans"/>
</dbReference>
<gene>
    <name evidence="4" type="ORF">OKA04_07940</name>
</gene>
<keyword evidence="2" id="KW-0808">Transferase</keyword>
<dbReference type="InterPro" id="IPR029044">
    <property type="entry name" value="Nucleotide-diphossugar_trans"/>
</dbReference>
<evidence type="ECO:0000256" key="1">
    <source>
        <dbReference type="ARBA" id="ARBA00010401"/>
    </source>
</evidence>
<reference evidence="4 5" key="1">
    <citation type="submission" date="2022-10" db="EMBL/GenBank/DDBJ databases">
        <title>Luteolibacter flavescens strain MCCC 1K03193, whole genome shotgun sequencing project.</title>
        <authorList>
            <person name="Zhao G."/>
            <person name="Shen L."/>
        </authorList>
    </citation>
    <scope>NUCLEOTIDE SEQUENCE [LARGE SCALE GENOMIC DNA]</scope>
    <source>
        <strain evidence="4 5">MCCC 1K03193</strain>
    </source>
</reference>
<dbReference type="PANTHER" id="PTHR43511">
    <property type="match status" value="1"/>
</dbReference>
<evidence type="ECO:0000313" key="4">
    <source>
        <dbReference type="EMBL" id="MCW1884658.1"/>
    </source>
</evidence>
<keyword evidence="3 4" id="KW-0548">Nucleotidyltransferase</keyword>
<dbReference type="InterPro" id="IPR002618">
    <property type="entry name" value="UDPGP_fam"/>
</dbReference>
<dbReference type="SUPFAM" id="SSF53448">
    <property type="entry name" value="Nucleotide-diphospho-sugar transferases"/>
    <property type="match status" value="1"/>
</dbReference>
<evidence type="ECO:0000256" key="2">
    <source>
        <dbReference type="ARBA" id="ARBA00022679"/>
    </source>
</evidence>
<proteinExistence type="inferred from homology"/>
<comment type="caution">
    <text evidence="4">The sequence shown here is derived from an EMBL/GenBank/DDBJ whole genome shotgun (WGS) entry which is preliminary data.</text>
</comment>
<evidence type="ECO:0000256" key="3">
    <source>
        <dbReference type="ARBA" id="ARBA00022695"/>
    </source>
</evidence>
<name>A0ABT3FM64_9BACT</name>
<dbReference type="EMBL" id="JAPDDS010000003">
    <property type="protein sequence ID" value="MCW1884658.1"/>
    <property type="molecule type" value="Genomic_DNA"/>
</dbReference>
<dbReference type="Proteomes" id="UP001207930">
    <property type="component" value="Unassembled WGS sequence"/>
</dbReference>
<accession>A0ABT3FM64</accession>
<dbReference type="Gene3D" id="3.90.550.10">
    <property type="entry name" value="Spore Coat Polysaccharide Biosynthesis Protein SpsA, Chain A"/>
    <property type="match status" value="1"/>
</dbReference>
<dbReference type="CDD" id="cd00897">
    <property type="entry name" value="UGPase_euk"/>
    <property type="match status" value="1"/>
</dbReference>
<dbReference type="PIRSF" id="PIRSF000806">
    <property type="entry name" value="UDPGP"/>
    <property type="match status" value="1"/>
</dbReference>
<dbReference type="GO" id="GO:0016779">
    <property type="term" value="F:nucleotidyltransferase activity"/>
    <property type="evidence" value="ECO:0007669"/>
    <property type="project" value="UniProtKB-KW"/>
</dbReference>
<protein>
    <submittedName>
        <fullName evidence="4">UTP--glucose-1-phosphate uridylyltransferase</fullName>
    </submittedName>
</protein>